<comment type="caution">
    <text evidence="6">The sequence shown here is derived from an EMBL/GenBank/DDBJ whole genome shotgun (WGS) entry which is preliminary data.</text>
</comment>
<gene>
    <name evidence="6" type="primary">BAZ2B</name>
    <name evidence="6" type="ORF">OS493_011024</name>
</gene>
<dbReference type="Pfam" id="PF00439">
    <property type="entry name" value="Bromodomain"/>
    <property type="match status" value="1"/>
</dbReference>
<dbReference type="SUPFAM" id="SSF47370">
    <property type="entry name" value="Bromodomain"/>
    <property type="match status" value="1"/>
</dbReference>
<dbReference type="OrthoDB" id="5989931at2759"/>
<dbReference type="InterPro" id="IPR018359">
    <property type="entry name" value="Bromodomain_CS"/>
</dbReference>
<dbReference type="GO" id="GO:0000785">
    <property type="term" value="C:chromatin"/>
    <property type="evidence" value="ECO:0007669"/>
    <property type="project" value="TreeGrafter"/>
</dbReference>
<accession>A0A9W9ZHX0</accession>
<comment type="subcellular location">
    <subcellularLocation>
        <location evidence="1">Nucleus</location>
    </subcellularLocation>
</comment>
<sequence>MDACEQVIKDLLLHEDSWPFTQAVNLREVPDYLELVTTPMDLGTVKEKLKSLEYPDVDSFVADVRLVFTNSDKYNLSTSDVGQAGKTMEKYFDKLFKEIFQTRTRNPKFNENDD</sequence>
<keyword evidence="2 4" id="KW-0103">Bromodomain</keyword>
<protein>
    <submittedName>
        <fullName evidence="6">Bromodomain adjacent to zinc finger domain protein 2B</fullName>
    </submittedName>
</protein>
<dbReference type="AlphaFoldDB" id="A0A9W9ZHX0"/>
<dbReference type="PROSITE" id="PS50014">
    <property type="entry name" value="BROMODOMAIN_2"/>
    <property type="match status" value="1"/>
</dbReference>
<dbReference type="InterPro" id="IPR036427">
    <property type="entry name" value="Bromodomain-like_sf"/>
</dbReference>
<organism evidence="6 7">
    <name type="scientific">Desmophyllum pertusum</name>
    <dbReference type="NCBI Taxonomy" id="174260"/>
    <lineage>
        <taxon>Eukaryota</taxon>
        <taxon>Metazoa</taxon>
        <taxon>Cnidaria</taxon>
        <taxon>Anthozoa</taxon>
        <taxon>Hexacorallia</taxon>
        <taxon>Scleractinia</taxon>
        <taxon>Caryophylliina</taxon>
        <taxon>Caryophylliidae</taxon>
        <taxon>Desmophyllum</taxon>
    </lineage>
</organism>
<dbReference type="PRINTS" id="PR00503">
    <property type="entry name" value="BROMODOMAIN"/>
</dbReference>
<evidence type="ECO:0000259" key="5">
    <source>
        <dbReference type="PROSITE" id="PS50014"/>
    </source>
</evidence>
<evidence type="ECO:0000313" key="7">
    <source>
        <dbReference type="Proteomes" id="UP001163046"/>
    </source>
</evidence>
<dbReference type="GO" id="GO:0005634">
    <property type="term" value="C:nucleus"/>
    <property type="evidence" value="ECO:0007669"/>
    <property type="project" value="UniProtKB-SubCell"/>
</dbReference>
<evidence type="ECO:0000256" key="4">
    <source>
        <dbReference type="PROSITE-ProRule" id="PRU00035"/>
    </source>
</evidence>
<dbReference type="PANTHER" id="PTHR45915:SF6">
    <property type="entry name" value="E3 UBIQUITIN-PROTEIN LIGASE TRIM33"/>
    <property type="match status" value="1"/>
</dbReference>
<dbReference type="PANTHER" id="PTHR45915">
    <property type="entry name" value="TRANSCRIPTION INTERMEDIARY FACTOR"/>
    <property type="match status" value="1"/>
</dbReference>
<keyword evidence="7" id="KW-1185">Reference proteome</keyword>
<proteinExistence type="predicted"/>
<dbReference type="Gene3D" id="1.20.920.10">
    <property type="entry name" value="Bromodomain-like"/>
    <property type="match status" value="1"/>
</dbReference>
<evidence type="ECO:0000256" key="1">
    <source>
        <dbReference type="ARBA" id="ARBA00004123"/>
    </source>
</evidence>
<keyword evidence="3" id="KW-0539">Nucleus</keyword>
<feature type="domain" description="Bromo" evidence="5">
    <location>
        <begin position="12"/>
        <end position="82"/>
    </location>
</feature>
<dbReference type="SMART" id="SM00297">
    <property type="entry name" value="BROMO"/>
    <property type="match status" value="1"/>
</dbReference>
<reference evidence="6" key="1">
    <citation type="submission" date="2023-01" db="EMBL/GenBank/DDBJ databases">
        <title>Genome assembly of the deep-sea coral Lophelia pertusa.</title>
        <authorList>
            <person name="Herrera S."/>
            <person name="Cordes E."/>
        </authorList>
    </citation>
    <scope>NUCLEOTIDE SEQUENCE</scope>
    <source>
        <strain evidence="6">USNM1676648</strain>
        <tissue evidence="6">Polyp</tissue>
    </source>
</reference>
<dbReference type="PROSITE" id="PS00633">
    <property type="entry name" value="BROMODOMAIN_1"/>
    <property type="match status" value="1"/>
</dbReference>
<dbReference type="EMBL" id="MU826354">
    <property type="protein sequence ID" value="KAJ7380304.1"/>
    <property type="molecule type" value="Genomic_DNA"/>
</dbReference>
<evidence type="ECO:0000256" key="2">
    <source>
        <dbReference type="ARBA" id="ARBA00023117"/>
    </source>
</evidence>
<name>A0A9W9ZHX0_9CNID</name>
<evidence type="ECO:0000256" key="3">
    <source>
        <dbReference type="ARBA" id="ARBA00023242"/>
    </source>
</evidence>
<dbReference type="InterPro" id="IPR001487">
    <property type="entry name" value="Bromodomain"/>
</dbReference>
<dbReference type="Proteomes" id="UP001163046">
    <property type="component" value="Unassembled WGS sequence"/>
</dbReference>
<evidence type="ECO:0000313" key="6">
    <source>
        <dbReference type="EMBL" id="KAJ7380304.1"/>
    </source>
</evidence>